<evidence type="ECO:0000313" key="13">
    <source>
        <dbReference type="Ensembl" id="ENSAMXP00005057440.1"/>
    </source>
</evidence>
<evidence type="ECO:0000256" key="7">
    <source>
        <dbReference type="ARBA" id="ARBA00023163"/>
    </source>
</evidence>
<protein>
    <submittedName>
        <fullName evidence="13">Zinc finger protein 252-like</fullName>
    </submittedName>
</protein>
<evidence type="ECO:0000256" key="3">
    <source>
        <dbReference type="ARBA" id="ARBA00022771"/>
    </source>
</evidence>
<keyword evidence="10" id="KW-0175">Coiled coil</keyword>
<dbReference type="SMART" id="SM00355">
    <property type="entry name" value="ZnF_C2H2"/>
    <property type="match status" value="3"/>
</dbReference>
<keyword evidence="4" id="KW-0862">Zinc</keyword>
<evidence type="ECO:0000256" key="2">
    <source>
        <dbReference type="ARBA" id="ARBA00022737"/>
    </source>
</evidence>
<organism evidence="13 14">
    <name type="scientific">Astyanax mexicanus</name>
    <name type="common">Blind cave fish</name>
    <name type="synonym">Astyanax fasciatus mexicanus</name>
    <dbReference type="NCBI Taxonomy" id="7994"/>
    <lineage>
        <taxon>Eukaryota</taxon>
        <taxon>Metazoa</taxon>
        <taxon>Chordata</taxon>
        <taxon>Craniata</taxon>
        <taxon>Vertebrata</taxon>
        <taxon>Euteleostomi</taxon>
        <taxon>Actinopterygii</taxon>
        <taxon>Neopterygii</taxon>
        <taxon>Teleostei</taxon>
        <taxon>Ostariophysi</taxon>
        <taxon>Characiformes</taxon>
        <taxon>Characoidei</taxon>
        <taxon>Acestrorhamphidae</taxon>
        <taxon>Acestrorhamphinae</taxon>
        <taxon>Astyanax</taxon>
    </lineage>
</organism>
<name>A0A8B9LYX7_ASTMX</name>
<dbReference type="PANTHER" id="PTHR23235:SF120">
    <property type="entry name" value="KRUPPEL-LIKE FACTOR 15"/>
    <property type="match status" value="1"/>
</dbReference>
<dbReference type="OMA" id="PFACKCC"/>
<keyword evidence="5" id="KW-0805">Transcription regulation</keyword>
<feature type="coiled-coil region" evidence="10">
    <location>
        <begin position="30"/>
        <end position="64"/>
    </location>
</feature>
<dbReference type="GO" id="GO:0000981">
    <property type="term" value="F:DNA-binding transcription factor activity, RNA polymerase II-specific"/>
    <property type="evidence" value="ECO:0007669"/>
    <property type="project" value="TreeGrafter"/>
</dbReference>
<evidence type="ECO:0000256" key="6">
    <source>
        <dbReference type="ARBA" id="ARBA00023125"/>
    </source>
</evidence>
<reference evidence="13" key="1">
    <citation type="submission" date="2025-08" db="UniProtKB">
        <authorList>
            <consortium name="Ensembl"/>
        </authorList>
    </citation>
    <scope>IDENTIFICATION</scope>
</reference>
<keyword evidence="3 9" id="KW-0863">Zinc-finger</keyword>
<dbReference type="GO" id="GO:0005694">
    <property type="term" value="C:chromosome"/>
    <property type="evidence" value="ECO:0007669"/>
    <property type="project" value="UniProtKB-ARBA"/>
</dbReference>
<feature type="region of interest" description="Disordered" evidence="11">
    <location>
        <begin position="97"/>
        <end position="171"/>
    </location>
</feature>
<dbReference type="Gene3D" id="3.30.160.60">
    <property type="entry name" value="Classic Zinc Finger"/>
    <property type="match status" value="3"/>
</dbReference>
<feature type="domain" description="C2H2-type" evidence="12">
    <location>
        <begin position="328"/>
        <end position="356"/>
    </location>
</feature>
<dbReference type="GO" id="GO:0000978">
    <property type="term" value="F:RNA polymerase II cis-regulatory region sequence-specific DNA binding"/>
    <property type="evidence" value="ECO:0007669"/>
    <property type="project" value="TreeGrafter"/>
</dbReference>
<keyword evidence="1" id="KW-0479">Metal-binding</keyword>
<dbReference type="InterPro" id="IPR036236">
    <property type="entry name" value="Znf_C2H2_sf"/>
</dbReference>
<accession>A0A8B9LYX7</accession>
<dbReference type="GO" id="GO:0045893">
    <property type="term" value="P:positive regulation of DNA-templated transcription"/>
    <property type="evidence" value="ECO:0007669"/>
    <property type="project" value="UniProtKB-ARBA"/>
</dbReference>
<evidence type="ECO:0000256" key="10">
    <source>
        <dbReference type="SAM" id="Coils"/>
    </source>
</evidence>
<evidence type="ECO:0000256" key="4">
    <source>
        <dbReference type="ARBA" id="ARBA00022833"/>
    </source>
</evidence>
<dbReference type="FunFam" id="3.30.160.60:FF:001732">
    <property type="entry name" value="Zgc:162936"/>
    <property type="match status" value="1"/>
</dbReference>
<proteinExistence type="predicted"/>
<evidence type="ECO:0000313" key="14">
    <source>
        <dbReference type="Proteomes" id="UP000694621"/>
    </source>
</evidence>
<dbReference type="Proteomes" id="UP000694621">
    <property type="component" value="Unplaced"/>
</dbReference>
<evidence type="ECO:0000256" key="5">
    <source>
        <dbReference type="ARBA" id="ARBA00023015"/>
    </source>
</evidence>
<feature type="compositionally biased region" description="Basic residues" evidence="11">
    <location>
        <begin position="144"/>
        <end position="156"/>
    </location>
</feature>
<feature type="domain" description="C2H2-type" evidence="12">
    <location>
        <begin position="300"/>
        <end position="327"/>
    </location>
</feature>
<dbReference type="Ensembl" id="ENSAMXT00005062056.1">
    <property type="protein sequence ID" value="ENSAMXP00005057440.1"/>
    <property type="gene ID" value="ENSAMXG00005025372.1"/>
</dbReference>
<evidence type="ECO:0000256" key="9">
    <source>
        <dbReference type="PROSITE-ProRule" id="PRU00042"/>
    </source>
</evidence>
<dbReference type="SUPFAM" id="SSF57667">
    <property type="entry name" value="beta-beta-alpha zinc fingers"/>
    <property type="match status" value="2"/>
</dbReference>
<feature type="domain" description="C2H2-type" evidence="12">
    <location>
        <begin position="272"/>
        <end position="299"/>
    </location>
</feature>
<sequence>MTQMDLLVTNVAELLATAVHEVLRLMGQAVSEYQEESAKMRQENQKLQQKLEELQKRLDISDAVQQVSSSGAAEESSFEVRHEQVLDYRLEQGPLVSEVEEEGSGPQNLSFKEEKPTQIQLEPEDPHRNSPLHSKSNSPTCNKPPKRRRPFSRFRKSSPTSPNNHAAPENNEFETAHCVNLNNIKLESGSEPPECARSSQSDDVAEINNVFNTSDDNMPLEYGQNHQLYSPDHNEPAYITQDQYVHMLSSRVENILDFPNQSHLSLRREGSHACHICGKTFATSSSLGAHFVCHSNERPFACKCCNFRFSRLADLKKHERIHTGERPYNCTLCGRRFNRTENLRRHLRKVHHGAMI</sequence>
<keyword evidence="6" id="KW-0238">DNA-binding</keyword>
<dbReference type="PROSITE" id="PS50157">
    <property type="entry name" value="ZINC_FINGER_C2H2_2"/>
    <property type="match status" value="3"/>
</dbReference>
<dbReference type="PROSITE" id="PS00028">
    <property type="entry name" value="ZINC_FINGER_C2H2_1"/>
    <property type="match status" value="3"/>
</dbReference>
<dbReference type="GO" id="GO:0008270">
    <property type="term" value="F:zinc ion binding"/>
    <property type="evidence" value="ECO:0007669"/>
    <property type="project" value="UniProtKB-KW"/>
</dbReference>
<evidence type="ECO:0000259" key="12">
    <source>
        <dbReference type="PROSITE" id="PS50157"/>
    </source>
</evidence>
<dbReference type="Pfam" id="PF00096">
    <property type="entry name" value="zf-C2H2"/>
    <property type="match status" value="2"/>
</dbReference>
<evidence type="ECO:0000256" key="8">
    <source>
        <dbReference type="ARBA" id="ARBA00023242"/>
    </source>
</evidence>
<evidence type="ECO:0000256" key="11">
    <source>
        <dbReference type="SAM" id="MobiDB-lite"/>
    </source>
</evidence>
<dbReference type="InterPro" id="IPR013087">
    <property type="entry name" value="Znf_C2H2_type"/>
</dbReference>
<evidence type="ECO:0000256" key="1">
    <source>
        <dbReference type="ARBA" id="ARBA00022723"/>
    </source>
</evidence>
<keyword evidence="2" id="KW-0677">Repeat</keyword>
<keyword evidence="7" id="KW-0804">Transcription</keyword>
<dbReference type="FunFam" id="3.30.160.60:FF:001485">
    <property type="entry name" value="Krueppel-related zinc finger protein"/>
    <property type="match status" value="1"/>
</dbReference>
<dbReference type="PANTHER" id="PTHR23235">
    <property type="entry name" value="KRUEPPEL-LIKE TRANSCRIPTION FACTOR"/>
    <property type="match status" value="1"/>
</dbReference>
<keyword evidence="8" id="KW-0539">Nucleus</keyword>
<feature type="compositionally biased region" description="Polar residues" evidence="11">
    <location>
        <begin position="131"/>
        <end position="141"/>
    </location>
</feature>
<dbReference type="AlphaFoldDB" id="A0A8B9LYX7"/>